<dbReference type="InterPro" id="IPR039425">
    <property type="entry name" value="RNA_pol_sigma-70-like"/>
</dbReference>
<accession>A0A9X2F7W5</accession>
<reference evidence="6" key="1">
    <citation type="submission" date="2022-06" db="EMBL/GenBank/DDBJ databases">
        <title>Aeoliella straminimaris, a novel planctomycete from sediments.</title>
        <authorList>
            <person name="Vitorino I.R."/>
            <person name="Lage O.M."/>
        </authorList>
    </citation>
    <scope>NUCLEOTIDE SEQUENCE</scope>
    <source>
        <strain evidence="6">ICT_H6.2</strain>
    </source>
</reference>
<organism evidence="6 7">
    <name type="scientific">Aeoliella straminimaris</name>
    <dbReference type="NCBI Taxonomy" id="2954799"/>
    <lineage>
        <taxon>Bacteria</taxon>
        <taxon>Pseudomonadati</taxon>
        <taxon>Planctomycetota</taxon>
        <taxon>Planctomycetia</taxon>
        <taxon>Pirellulales</taxon>
        <taxon>Lacipirellulaceae</taxon>
        <taxon>Aeoliella</taxon>
    </lineage>
</organism>
<dbReference type="RefSeq" id="WP_252851370.1">
    <property type="nucleotide sequence ID" value="NZ_JAMXLR010000020.1"/>
</dbReference>
<dbReference type="Gene3D" id="1.10.1740.10">
    <property type="match status" value="1"/>
</dbReference>
<dbReference type="InterPro" id="IPR036388">
    <property type="entry name" value="WH-like_DNA-bd_sf"/>
</dbReference>
<keyword evidence="4" id="KW-0804">Transcription</keyword>
<evidence type="ECO:0000256" key="2">
    <source>
        <dbReference type="ARBA" id="ARBA00023015"/>
    </source>
</evidence>
<feature type="domain" description="RNA polymerase sigma-70 region 2" evidence="5">
    <location>
        <begin position="26"/>
        <end position="88"/>
    </location>
</feature>
<dbReference type="Gene3D" id="1.10.10.10">
    <property type="entry name" value="Winged helix-like DNA-binding domain superfamily/Winged helix DNA-binding domain"/>
    <property type="match status" value="1"/>
</dbReference>
<dbReference type="InterPro" id="IPR014284">
    <property type="entry name" value="RNA_pol_sigma-70_dom"/>
</dbReference>
<evidence type="ECO:0000313" key="7">
    <source>
        <dbReference type="Proteomes" id="UP001155241"/>
    </source>
</evidence>
<dbReference type="InterPro" id="IPR013324">
    <property type="entry name" value="RNA_pol_sigma_r3/r4-like"/>
</dbReference>
<dbReference type="Proteomes" id="UP001155241">
    <property type="component" value="Unassembled WGS sequence"/>
</dbReference>
<dbReference type="SUPFAM" id="SSF88659">
    <property type="entry name" value="Sigma3 and sigma4 domains of RNA polymerase sigma factors"/>
    <property type="match status" value="1"/>
</dbReference>
<protein>
    <submittedName>
        <fullName evidence="6">Sigma-70 family RNA polymerase sigma factor</fullName>
    </submittedName>
</protein>
<dbReference type="AlphaFoldDB" id="A0A9X2F7W5"/>
<proteinExistence type="inferred from homology"/>
<name>A0A9X2F7W5_9BACT</name>
<dbReference type="InterPro" id="IPR014331">
    <property type="entry name" value="RNA_pol_sigma70_ECF_RHOBA"/>
</dbReference>
<gene>
    <name evidence="6" type="ORF">NG895_05060</name>
</gene>
<dbReference type="NCBIfam" id="TIGR02989">
    <property type="entry name" value="Sig-70_gvs1"/>
    <property type="match status" value="1"/>
</dbReference>
<dbReference type="Pfam" id="PF04542">
    <property type="entry name" value="Sigma70_r2"/>
    <property type="match status" value="1"/>
</dbReference>
<dbReference type="PANTHER" id="PTHR43133:SF51">
    <property type="entry name" value="RNA POLYMERASE SIGMA FACTOR"/>
    <property type="match status" value="1"/>
</dbReference>
<comment type="similarity">
    <text evidence="1">Belongs to the sigma-70 factor family. ECF subfamily.</text>
</comment>
<keyword evidence="7" id="KW-1185">Reference proteome</keyword>
<evidence type="ECO:0000313" key="6">
    <source>
        <dbReference type="EMBL" id="MCO6043268.1"/>
    </source>
</evidence>
<evidence type="ECO:0000259" key="5">
    <source>
        <dbReference type="Pfam" id="PF04542"/>
    </source>
</evidence>
<dbReference type="PANTHER" id="PTHR43133">
    <property type="entry name" value="RNA POLYMERASE ECF-TYPE SIGMA FACTO"/>
    <property type="match status" value="1"/>
</dbReference>
<comment type="caution">
    <text evidence="6">The sequence shown here is derived from an EMBL/GenBank/DDBJ whole genome shotgun (WGS) entry which is preliminary data.</text>
</comment>
<dbReference type="GO" id="GO:0006352">
    <property type="term" value="P:DNA-templated transcription initiation"/>
    <property type="evidence" value="ECO:0007669"/>
    <property type="project" value="InterPro"/>
</dbReference>
<dbReference type="SUPFAM" id="SSF88946">
    <property type="entry name" value="Sigma2 domain of RNA polymerase sigma factors"/>
    <property type="match status" value="1"/>
</dbReference>
<dbReference type="InterPro" id="IPR007627">
    <property type="entry name" value="RNA_pol_sigma70_r2"/>
</dbReference>
<dbReference type="InterPro" id="IPR013325">
    <property type="entry name" value="RNA_pol_sigma_r2"/>
</dbReference>
<evidence type="ECO:0000256" key="4">
    <source>
        <dbReference type="ARBA" id="ARBA00023163"/>
    </source>
</evidence>
<dbReference type="EMBL" id="JAMXLR010000020">
    <property type="protein sequence ID" value="MCO6043268.1"/>
    <property type="molecule type" value="Genomic_DNA"/>
</dbReference>
<evidence type="ECO:0000256" key="3">
    <source>
        <dbReference type="ARBA" id="ARBA00023082"/>
    </source>
</evidence>
<dbReference type="NCBIfam" id="TIGR02937">
    <property type="entry name" value="sigma70-ECF"/>
    <property type="match status" value="1"/>
</dbReference>
<sequence>MSEARFNSSDSDCAKETFVQLLVSEQLRLLNYINMLLADPHAANNVLQETNLVLWRKADEFEPGTSFSAWAQKVACWQVRAYVRDKSRDRHVFSKELIDQLANRPDYEQDETAVHVTLRHCLKNTSKQNLELLRRRYEEGLSLAALAKRSGKSLSAVKVRLMRIRQALLRCIQQHMSEAEHG</sequence>
<keyword evidence="2" id="KW-0805">Transcription regulation</keyword>
<dbReference type="GO" id="GO:0016987">
    <property type="term" value="F:sigma factor activity"/>
    <property type="evidence" value="ECO:0007669"/>
    <property type="project" value="UniProtKB-KW"/>
</dbReference>
<evidence type="ECO:0000256" key="1">
    <source>
        <dbReference type="ARBA" id="ARBA00010641"/>
    </source>
</evidence>
<keyword evidence="3" id="KW-0731">Sigma factor</keyword>